<reference evidence="2 3" key="1">
    <citation type="submission" date="2024-03" db="EMBL/GenBank/DDBJ databases">
        <title>Whole genomes of four grape xylem sap localized bacterial endophytes.</title>
        <authorList>
            <person name="Kumar G."/>
            <person name="Savka M.A."/>
        </authorList>
    </citation>
    <scope>NUCLEOTIDE SEQUENCE [LARGE SCALE GENOMIC DNA]</scope>
    <source>
        <strain evidence="2 3">RIT_GXS8</strain>
    </source>
</reference>
<dbReference type="Proteomes" id="UP001370299">
    <property type="component" value="Unassembled WGS sequence"/>
</dbReference>
<evidence type="ECO:0000313" key="2">
    <source>
        <dbReference type="EMBL" id="MEK0170427.1"/>
    </source>
</evidence>
<comment type="caution">
    <text evidence="2">The sequence shown here is derived from an EMBL/GenBank/DDBJ whole genome shotgun (WGS) entry which is preliminary data.</text>
</comment>
<keyword evidence="1" id="KW-0472">Membrane</keyword>
<keyword evidence="3" id="KW-1185">Reference proteome</keyword>
<sequence length="76" mass="7656">MHAIRSIVTLAIVFLGLGFLLTAGGSVWTILTPDGTGVNFAAGLMYMGGMAVGVVGIALGIAALVIVARAAKRSVR</sequence>
<keyword evidence="1" id="KW-1133">Transmembrane helix</keyword>
<protein>
    <submittedName>
        <fullName evidence="2">Uncharacterized protein</fullName>
    </submittedName>
</protein>
<organism evidence="2 3">
    <name type="scientific">Curtobacterium citreum</name>
    <dbReference type="NCBI Taxonomy" id="2036"/>
    <lineage>
        <taxon>Bacteria</taxon>
        <taxon>Bacillati</taxon>
        <taxon>Actinomycetota</taxon>
        <taxon>Actinomycetes</taxon>
        <taxon>Micrococcales</taxon>
        <taxon>Microbacteriaceae</taxon>
        <taxon>Curtobacterium</taxon>
    </lineage>
</organism>
<dbReference type="EMBL" id="JBBLYY010000019">
    <property type="protein sequence ID" value="MEK0170427.1"/>
    <property type="molecule type" value="Genomic_DNA"/>
</dbReference>
<evidence type="ECO:0000313" key="3">
    <source>
        <dbReference type="Proteomes" id="UP001370299"/>
    </source>
</evidence>
<dbReference type="RefSeq" id="WP_340195811.1">
    <property type="nucleotide sequence ID" value="NZ_JBBKAP010000009.1"/>
</dbReference>
<name>A0ABU8Y6R9_9MICO</name>
<evidence type="ECO:0000256" key="1">
    <source>
        <dbReference type="SAM" id="Phobius"/>
    </source>
</evidence>
<gene>
    <name evidence="2" type="ORF">WMN62_02995</name>
</gene>
<keyword evidence="1" id="KW-0812">Transmembrane</keyword>
<proteinExistence type="predicted"/>
<feature type="transmembrane region" description="Helical" evidence="1">
    <location>
        <begin position="7"/>
        <end position="31"/>
    </location>
</feature>
<feature type="transmembrane region" description="Helical" evidence="1">
    <location>
        <begin position="43"/>
        <end position="68"/>
    </location>
</feature>
<accession>A0ABU8Y6R9</accession>